<organism evidence="1 2">
    <name type="scientific">Musa troglodytarum</name>
    <name type="common">fe'i banana</name>
    <dbReference type="NCBI Taxonomy" id="320322"/>
    <lineage>
        <taxon>Eukaryota</taxon>
        <taxon>Viridiplantae</taxon>
        <taxon>Streptophyta</taxon>
        <taxon>Embryophyta</taxon>
        <taxon>Tracheophyta</taxon>
        <taxon>Spermatophyta</taxon>
        <taxon>Magnoliopsida</taxon>
        <taxon>Liliopsida</taxon>
        <taxon>Zingiberales</taxon>
        <taxon>Musaceae</taxon>
        <taxon>Musa</taxon>
    </lineage>
</organism>
<evidence type="ECO:0000313" key="1">
    <source>
        <dbReference type="EMBL" id="URD93894.1"/>
    </source>
</evidence>
<dbReference type="Proteomes" id="UP001055439">
    <property type="component" value="Chromosome 3"/>
</dbReference>
<protein>
    <submittedName>
        <fullName evidence="1">Thylakoid lumenal 17.9 kDa protein</fullName>
    </submittedName>
</protein>
<dbReference type="PANTHER" id="PTHR36783">
    <property type="entry name" value="THYLAKOID LUMENAL 17.9 KDA PROTEIN, CHLOROPLASTIC"/>
    <property type="match status" value="1"/>
</dbReference>
<dbReference type="AlphaFoldDB" id="A0A9E7FDE2"/>
<evidence type="ECO:0000313" key="2">
    <source>
        <dbReference type="Proteomes" id="UP001055439"/>
    </source>
</evidence>
<dbReference type="OrthoDB" id="200029at2759"/>
<gene>
    <name evidence="1" type="ORF">MUK42_00373</name>
</gene>
<sequence>MSSTAAVRCCPIPSVSKPRPSPPSSLMLQAKGFLLSSLAPLGLAITLSSPLPSVAALPYPNPHSPPSSPATPYVQSQKLQLGLENGKIRACPSINPGCVSTNPNSSSFAFPWMIPDDFPGDVIQSLRDAILRTQRNVEFKVDEETPDAFRDPCGERDFEELIATLVERVNGAVISCQLQDGNVQKLGITFTSTWILKPVQDASKLHTSASNYKLSYWIIGAVDRDYLAGGSVVLCCVVVGRIAGKTCSLSSILHMQDHLKNQRKRAENRL</sequence>
<keyword evidence="2" id="KW-1185">Reference proteome</keyword>
<dbReference type="EMBL" id="CP097505">
    <property type="protein sequence ID" value="URD93894.1"/>
    <property type="molecule type" value="Genomic_DNA"/>
</dbReference>
<dbReference type="InterPro" id="IPR037734">
    <property type="entry name" value="Thylakoid_lumenal_17.9"/>
</dbReference>
<proteinExistence type="predicted"/>
<reference evidence="1" key="1">
    <citation type="submission" date="2022-05" db="EMBL/GenBank/DDBJ databases">
        <title>The Musa troglodytarum L. genome provides insights into the mechanism of non-climacteric behaviour and enrichment of carotenoids.</title>
        <authorList>
            <person name="Wang J."/>
        </authorList>
    </citation>
    <scope>NUCLEOTIDE SEQUENCE</scope>
    <source>
        <tissue evidence="1">Leaf</tissue>
    </source>
</reference>
<accession>A0A9E7FDE2</accession>
<name>A0A9E7FDE2_9LILI</name>
<dbReference type="GO" id="GO:0009543">
    <property type="term" value="C:chloroplast thylakoid lumen"/>
    <property type="evidence" value="ECO:0007669"/>
    <property type="project" value="TreeGrafter"/>
</dbReference>
<dbReference type="PANTHER" id="PTHR36783:SF2">
    <property type="entry name" value="THYLAKOID LUMENAL 17.9 KDA PROTEIN, CHLOROPLASTIC"/>
    <property type="match status" value="1"/>
</dbReference>